<evidence type="ECO:0000256" key="2">
    <source>
        <dbReference type="SAM" id="Phobius"/>
    </source>
</evidence>
<dbReference type="Proteomes" id="UP000076632">
    <property type="component" value="Unassembled WGS sequence"/>
</dbReference>
<dbReference type="GeneID" id="28901980"/>
<organism evidence="3 4">
    <name type="scientific">Xylona heveae (strain CBS 132557 / TC161)</name>
    <dbReference type="NCBI Taxonomy" id="1328760"/>
    <lineage>
        <taxon>Eukaryota</taxon>
        <taxon>Fungi</taxon>
        <taxon>Dikarya</taxon>
        <taxon>Ascomycota</taxon>
        <taxon>Pezizomycotina</taxon>
        <taxon>Xylonomycetes</taxon>
        <taxon>Xylonales</taxon>
        <taxon>Xylonaceae</taxon>
        <taxon>Xylona</taxon>
    </lineage>
</organism>
<proteinExistence type="predicted"/>
<sequence length="181" mass="20361">MYTYPFQQRPQSLAAESSRHMSRFGLRPPSMIPRSLFPWLYPRLSDDHAGVKVFIDLLFIIVFIIIAGLLMYFAPQIFNSAKRLVGWANNHLQILFCGRRSRARLGSPVRQTTELHHETSAWDSDASNLDLAEIGTSIDPSKLRMSSGTDRTESSGPSTTNELPRMSITSAYSPNNNNTQS</sequence>
<feature type="region of interest" description="Disordered" evidence="1">
    <location>
        <begin position="140"/>
        <end position="181"/>
    </location>
</feature>
<keyword evidence="2" id="KW-0812">Transmembrane</keyword>
<evidence type="ECO:0000256" key="1">
    <source>
        <dbReference type="SAM" id="MobiDB-lite"/>
    </source>
</evidence>
<dbReference type="AlphaFoldDB" id="A0A165IVY1"/>
<keyword evidence="4" id="KW-1185">Reference proteome</keyword>
<keyword evidence="2" id="KW-1133">Transmembrane helix</keyword>
<evidence type="ECO:0000313" key="3">
    <source>
        <dbReference type="EMBL" id="KZF25456.1"/>
    </source>
</evidence>
<reference evidence="3 4" key="1">
    <citation type="journal article" date="2016" name="Fungal Biol.">
        <title>The genome of Xylona heveae provides a window into fungal endophytism.</title>
        <authorList>
            <person name="Gazis R."/>
            <person name="Kuo A."/>
            <person name="Riley R."/>
            <person name="LaButti K."/>
            <person name="Lipzen A."/>
            <person name="Lin J."/>
            <person name="Amirebrahimi M."/>
            <person name="Hesse C.N."/>
            <person name="Spatafora J.W."/>
            <person name="Henrissat B."/>
            <person name="Hainaut M."/>
            <person name="Grigoriev I.V."/>
            <person name="Hibbett D.S."/>
        </authorList>
    </citation>
    <scope>NUCLEOTIDE SEQUENCE [LARGE SCALE GENOMIC DNA]</scope>
    <source>
        <strain evidence="3 4">TC161</strain>
    </source>
</reference>
<dbReference type="EMBL" id="KV407455">
    <property type="protein sequence ID" value="KZF25456.1"/>
    <property type="molecule type" value="Genomic_DNA"/>
</dbReference>
<dbReference type="InParanoid" id="A0A165IVY1"/>
<accession>A0A165IVY1</accession>
<dbReference type="RefSeq" id="XP_018191011.1">
    <property type="nucleotide sequence ID" value="XM_018336843.1"/>
</dbReference>
<protein>
    <submittedName>
        <fullName evidence="3">Uncharacterized protein</fullName>
    </submittedName>
</protein>
<gene>
    <name evidence="3" type="ORF">L228DRAFT_76886</name>
</gene>
<evidence type="ECO:0000313" key="4">
    <source>
        <dbReference type="Proteomes" id="UP000076632"/>
    </source>
</evidence>
<keyword evidence="2" id="KW-0472">Membrane</keyword>
<feature type="transmembrane region" description="Helical" evidence="2">
    <location>
        <begin position="53"/>
        <end position="74"/>
    </location>
</feature>
<feature type="compositionally biased region" description="Polar residues" evidence="1">
    <location>
        <begin position="144"/>
        <end position="181"/>
    </location>
</feature>
<name>A0A165IVY1_XYLHT</name>